<feature type="region of interest" description="Disordered" evidence="2">
    <location>
        <begin position="130"/>
        <end position="156"/>
    </location>
</feature>
<comment type="caution">
    <text evidence="4">The sequence shown here is derived from an EMBL/GenBank/DDBJ whole genome shotgun (WGS) entry which is preliminary data.</text>
</comment>
<evidence type="ECO:0000256" key="1">
    <source>
        <dbReference type="SAM" id="Coils"/>
    </source>
</evidence>
<feature type="region of interest" description="Disordered" evidence="2">
    <location>
        <begin position="53"/>
        <end position="76"/>
    </location>
</feature>
<evidence type="ECO:0000259" key="3">
    <source>
        <dbReference type="SMART" id="SM01083"/>
    </source>
</evidence>
<keyword evidence="5" id="KW-1185">Reference proteome</keyword>
<accession>A0AAV7XSR7</accession>
<feature type="region of interest" description="Disordered" evidence="2">
    <location>
        <begin position="93"/>
        <end position="112"/>
    </location>
</feature>
<feature type="domain" description="CBF1-interacting co-repressor CIR N-terminal" evidence="3">
    <location>
        <begin position="8"/>
        <end position="44"/>
    </location>
</feature>
<sequence length="335" mass="39281">MNILPKKRWHVRTKENIARVRRDEAQAAEEEKEKERRIKLAEKEARRDFMRERARAAHGVQETAEHQEDEPSTKADHKLEHVNFFAEEEAGLVSSTAVNKEHEEEKKQETEKYEKQIGYLTYLGQDTNEATGKVSWYNKNPERDEPGLSSNEETGLKHKVLADPLHSFKKYCYSSFKKTSSLSSSSSKPSTSESITNTSLKRSRERSRSPEDRKKDKSHRQKKKKSKKHKKEKRHKNRTPDKDSEGSGCDDDAESVSDEDDGEKKAKLEKLRAERLRREREEKKRAEKLIAKINGVTYIDEDEKPQPKPVMKQRYNSQFNPDIAKQNYEDQRYRF</sequence>
<feature type="compositionally biased region" description="Basic and acidic residues" evidence="2">
    <location>
        <begin position="99"/>
        <end position="112"/>
    </location>
</feature>
<keyword evidence="1" id="KW-0175">Coiled coil</keyword>
<reference evidence="4" key="1">
    <citation type="submission" date="2022-12" db="EMBL/GenBank/DDBJ databases">
        <title>Chromosome-level genome assembly of the bean flower thrips Megalurothrips usitatus.</title>
        <authorList>
            <person name="Ma L."/>
            <person name="Liu Q."/>
            <person name="Li H."/>
            <person name="Cai W."/>
        </authorList>
    </citation>
    <scope>NUCLEOTIDE SEQUENCE</scope>
    <source>
        <strain evidence="4">Cailab_2022a</strain>
    </source>
</reference>
<proteinExistence type="predicted"/>
<dbReference type="InterPro" id="IPR039875">
    <property type="entry name" value="LENG1-like"/>
</dbReference>
<dbReference type="PANTHER" id="PTHR22093">
    <property type="entry name" value="LEUKOCYTE RECEPTOR CLUSTER LRC MEMBER 1"/>
    <property type="match status" value="1"/>
</dbReference>
<dbReference type="EMBL" id="JAPTSV010000003">
    <property type="protein sequence ID" value="KAJ1529462.1"/>
    <property type="molecule type" value="Genomic_DNA"/>
</dbReference>
<feature type="coiled-coil region" evidence="1">
    <location>
        <begin position="17"/>
        <end position="45"/>
    </location>
</feature>
<dbReference type="AlphaFoldDB" id="A0AAV7XSR7"/>
<feature type="region of interest" description="Disordered" evidence="2">
    <location>
        <begin position="178"/>
        <end position="268"/>
    </location>
</feature>
<feature type="region of interest" description="Disordered" evidence="2">
    <location>
        <begin position="300"/>
        <end position="321"/>
    </location>
</feature>
<feature type="compositionally biased region" description="Basic and acidic residues" evidence="2">
    <location>
        <begin position="63"/>
        <end position="76"/>
    </location>
</feature>
<dbReference type="Proteomes" id="UP001075354">
    <property type="component" value="Chromosome 3"/>
</dbReference>
<organism evidence="4 5">
    <name type="scientific">Megalurothrips usitatus</name>
    <name type="common">bean blossom thrips</name>
    <dbReference type="NCBI Taxonomy" id="439358"/>
    <lineage>
        <taxon>Eukaryota</taxon>
        <taxon>Metazoa</taxon>
        <taxon>Ecdysozoa</taxon>
        <taxon>Arthropoda</taxon>
        <taxon>Hexapoda</taxon>
        <taxon>Insecta</taxon>
        <taxon>Pterygota</taxon>
        <taxon>Neoptera</taxon>
        <taxon>Paraneoptera</taxon>
        <taxon>Thysanoptera</taxon>
        <taxon>Terebrantia</taxon>
        <taxon>Thripoidea</taxon>
        <taxon>Thripidae</taxon>
        <taxon>Megalurothrips</taxon>
    </lineage>
</organism>
<dbReference type="PANTHER" id="PTHR22093:SF0">
    <property type="entry name" value="LEUKOCYTE RECEPTOR CLUSTER MEMBER 1"/>
    <property type="match status" value="1"/>
</dbReference>
<dbReference type="Pfam" id="PF10197">
    <property type="entry name" value="Cir_N"/>
    <property type="match status" value="1"/>
</dbReference>
<feature type="compositionally biased region" description="Basic residues" evidence="2">
    <location>
        <begin position="216"/>
        <end position="237"/>
    </location>
</feature>
<feature type="compositionally biased region" description="Low complexity" evidence="2">
    <location>
        <begin position="178"/>
        <end position="196"/>
    </location>
</feature>
<dbReference type="InterPro" id="IPR019339">
    <property type="entry name" value="CIR_N_dom"/>
</dbReference>
<evidence type="ECO:0000313" key="4">
    <source>
        <dbReference type="EMBL" id="KAJ1529462.1"/>
    </source>
</evidence>
<feature type="compositionally biased region" description="Acidic residues" evidence="2">
    <location>
        <begin position="248"/>
        <end position="261"/>
    </location>
</feature>
<feature type="compositionally biased region" description="Basic and acidic residues" evidence="2">
    <location>
        <begin position="206"/>
        <end position="215"/>
    </location>
</feature>
<dbReference type="SMART" id="SM01083">
    <property type="entry name" value="Cir_N"/>
    <property type="match status" value="1"/>
</dbReference>
<protein>
    <recommendedName>
        <fullName evidence="3">CBF1-interacting co-repressor CIR N-terminal domain-containing protein</fullName>
    </recommendedName>
</protein>
<gene>
    <name evidence="4" type="ORF">ONE63_006239</name>
</gene>
<evidence type="ECO:0000313" key="5">
    <source>
        <dbReference type="Proteomes" id="UP001075354"/>
    </source>
</evidence>
<name>A0AAV7XSR7_9NEOP</name>
<evidence type="ECO:0000256" key="2">
    <source>
        <dbReference type="SAM" id="MobiDB-lite"/>
    </source>
</evidence>